<evidence type="ECO:0000256" key="11">
    <source>
        <dbReference type="ARBA" id="ARBA00023136"/>
    </source>
</evidence>
<evidence type="ECO:0000256" key="8">
    <source>
        <dbReference type="ARBA" id="ARBA00022982"/>
    </source>
</evidence>
<dbReference type="PANTHER" id="PTHR30529">
    <property type="entry name" value="CYTOCHROME B561"/>
    <property type="match status" value="1"/>
</dbReference>
<feature type="transmembrane region" description="Helical" evidence="13">
    <location>
        <begin position="78"/>
        <end position="100"/>
    </location>
</feature>
<protein>
    <submittedName>
        <fullName evidence="15">Cytochrome b</fullName>
    </submittedName>
</protein>
<comment type="subcellular location">
    <subcellularLocation>
        <location evidence="2">Cell membrane</location>
        <topology evidence="2">Multi-pass membrane protein</topology>
    </subcellularLocation>
</comment>
<evidence type="ECO:0000256" key="1">
    <source>
        <dbReference type="ARBA" id="ARBA00001970"/>
    </source>
</evidence>
<dbReference type="InterPro" id="IPR052168">
    <property type="entry name" value="Cytochrome_b561_oxidase"/>
</dbReference>
<keyword evidence="6 13" id="KW-0812">Transmembrane</keyword>
<dbReference type="SUPFAM" id="SSF81342">
    <property type="entry name" value="Transmembrane di-heme cytochromes"/>
    <property type="match status" value="1"/>
</dbReference>
<comment type="caution">
    <text evidence="15">The sequence shown here is derived from an EMBL/GenBank/DDBJ whole genome shotgun (WGS) entry which is preliminary data.</text>
</comment>
<accession>A0ABV9TB23</accession>
<evidence type="ECO:0000256" key="10">
    <source>
        <dbReference type="ARBA" id="ARBA00023004"/>
    </source>
</evidence>
<dbReference type="InterPro" id="IPR016174">
    <property type="entry name" value="Di-haem_cyt_TM"/>
</dbReference>
<dbReference type="RefSeq" id="WP_119329747.1">
    <property type="nucleotide sequence ID" value="NZ_JBHSJH010000002.1"/>
</dbReference>
<evidence type="ECO:0000256" key="3">
    <source>
        <dbReference type="ARBA" id="ARBA00022448"/>
    </source>
</evidence>
<evidence type="ECO:0000313" key="15">
    <source>
        <dbReference type="EMBL" id="MFC4892341.1"/>
    </source>
</evidence>
<name>A0ABV9TB23_9GAMM</name>
<comment type="cofactor">
    <cofactor evidence="1">
        <name>heme b</name>
        <dbReference type="ChEBI" id="CHEBI:60344"/>
    </cofactor>
</comment>
<keyword evidence="4" id="KW-1003">Cell membrane</keyword>
<feature type="transmembrane region" description="Helical" evidence="13">
    <location>
        <begin position="12"/>
        <end position="32"/>
    </location>
</feature>
<proteinExistence type="inferred from homology"/>
<comment type="similarity">
    <text evidence="12">Belongs to the cytochrome b561 family.</text>
</comment>
<dbReference type="Gene3D" id="1.20.950.20">
    <property type="entry name" value="Transmembrane di-heme cytochromes, Chain C"/>
    <property type="match status" value="1"/>
</dbReference>
<feature type="transmembrane region" description="Helical" evidence="13">
    <location>
        <begin position="38"/>
        <end position="58"/>
    </location>
</feature>
<reference evidence="16" key="1">
    <citation type="journal article" date="2019" name="Int. J. Syst. Evol. Microbiol.">
        <title>The Global Catalogue of Microorganisms (GCM) 10K type strain sequencing project: providing services to taxonomists for standard genome sequencing and annotation.</title>
        <authorList>
            <consortium name="The Broad Institute Genomics Platform"/>
            <consortium name="The Broad Institute Genome Sequencing Center for Infectious Disease"/>
            <person name="Wu L."/>
            <person name="Ma J."/>
        </authorList>
    </citation>
    <scope>NUCLEOTIDE SEQUENCE [LARGE SCALE GENOMIC DNA]</scope>
    <source>
        <strain evidence="16">CGMCC 1.13718</strain>
    </source>
</reference>
<evidence type="ECO:0000256" key="13">
    <source>
        <dbReference type="SAM" id="Phobius"/>
    </source>
</evidence>
<dbReference type="InterPro" id="IPR011577">
    <property type="entry name" value="Cyt_b561_bac/Ni-Hgenase"/>
</dbReference>
<keyword evidence="10" id="KW-0408">Iron</keyword>
<keyword evidence="5" id="KW-0349">Heme</keyword>
<keyword evidence="7" id="KW-0479">Metal-binding</keyword>
<dbReference type="PANTHER" id="PTHR30529:SF1">
    <property type="entry name" value="CYTOCHROME B561 HOMOLOG 2"/>
    <property type="match status" value="1"/>
</dbReference>
<gene>
    <name evidence="15" type="ORF">ACFPDQ_04690</name>
</gene>
<organism evidence="15 16">
    <name type="scientific">Pseudofrancisella aestuarii</name>
    <dbReference type="NCBI Taxonomy" id="2670347"/>
    <lineage>
        <taxon>Bacteria</taxon>
        <taxon>Pseudomonadati</taxon>
        <taxon>Pseudomonadota</taxon>
        <taxon>Gammaproteobacteria</taxon>
        <taxon>Thiotrichales</taxon>
        <taxon>Francisellaceae</taxon>
        <taxon>Pseudofrancisella</taxon>
    </lineage>
</organism>
<feature type="domain" description="Cytochrome b561 bacterial/Ni-hydrogenase" evidence="14">
    <location>
        <begin position="4"/>
        <end position="167"/>
    </location>
</feature>
<evidence type="ECO:0000259" key="14">
    <source>
        <dbReference type="Pfam" id="PF01292"/>
    </source>
</evidence>
<dbReference type="Proteomes" id="UP001595926">
    <property type="component" value="Unassembled WGS sequence"/>
</dbReference>
<keyword evidence="3" id="KW-0813">Transport</keyword>
<keyword evidence="11 13" id="KW-0472">Membrane</keyword>
<dbReference type="Pfam" id="PF01292">
    <property type="entry name" value="Ni_hydr_CYTB"/>
    <property type="match status" value="1"/>
</dbReference>
<keyword evidence="9 13" id="KW-1133">Transmembrane helix</keyword>
<feature type="transmembrane region" description="Helical" evidence="13">
    <location>
        <begin position="138"/>
        <end position="157"/>
    </location>
</feature>
<dbReference type="EMBL" id="JBHSJH010000002">
    <property type="protein sequence ID" value="MFC4892341.1"/>
    <property type="molecule type" value="Genomic_DNA"/>
</dbReference>
<keyword evidence="16" id="KW-1185">Reference proteome</keyword>
<sequence>MYKYDLTSKLLHWISVILIFTMICLGFTASFTDNYSVIWFHKSFGITLLIIMTFRLIWRFTKMHKPDYEVKIALPKLVFAKFIHFMLYASVFTMLLSGWLSSSFAHYPVPFWGLNVSLPVPLIKSVSHFLWDVHTTTIYVLITCIILHMIGTTYHFINKDKILERML</sequence>
<evidence type="ECO:0000313" key="16">
    <source>
        <dbReference type="Proteomes" id="UP001595926"/>
    </source>
</evidence>
<evidence type="ECO:0000256" key="2">
    <source>
        <dbReference type="ARBA" id="ARBA00004651"/>
    </source>
</evidence>
<evidence type="ECO:0000256" key="12">
    <source>
        <dbReference type="ARBA" id="ARBA00037975"/>
    </source>
</evidence>
<evidence type="ECO:0000256" key="4">
    <source>
        <dbReference type="ARBA" id="ARBA00022475"/>
    </source>
</evidence>
<evidence type="ECO:0000256" key="5">
    <source>
        <dbReference type="ARBA" id="ARBA00022617"/>
    </source>
</evidence>
<evidence type="ECO:0000256" key="6">
    <source>
        <dbReference type="ARBA" id="ARBA00022692"/>
    </source>
</evidence>
<evidence type="ECO:0000256" key="9">
    <source>
        <dbReference type="ARBA" id="ARBA00022989"/>
    </source>
</evidence>
<evidence type="ECO:0000256" key="7">
    <source>
        <dbReference type="ARBA" id="ARBA00022723"/>
    </source>
</evidence>
<keyword evidence="8" id="KW-0249">Electron transport</keyword>